<comment type="similarity">
    <text evidence="2">Belongs to the TamA family.</text>
</comment>
<dbReference type="eggNOG" id="COG0729">
    <property type="taxonomic scope" value="Bacteria"/>
</dbReference>
<comment type="subunit">
    <text evidence="10">Interacts with TamB to form the translocation and assembly module (TAM).</text>
</comment>
<comment type="caution">
    <text evidence="13">The sequence shown here is derived from an EMBL/GenBank/DDBJ whole genome shotgun (WGS) entry which is preliminary data.</text>
</comment>
<evidence type="ECO:0000256" key="2">
    <source>
        <dbReference type="ARBA" id="ARBA00010248"/>
    </source>
</evidence>
<dbReference type="InterPro" id="IPR039910">
    <property type="entry name" value="D15-like"/>
</dbReference>
<dbReference type="EMBL" id="ACKO02000002">
    <property type="protein sequence ID" value="EET45656.1"/>
    <property type="molecule type" value="Genomic_DNA"/>
</dbReference>
<organism evidence="13 14">
    <name type="scientific">Neisseria sicca ATCC 29256</name>
    <dbReference type="NCBI Taxonomy" id="547045"/>
    <lineage>
        <taxon>Bacteria</taxon>
        <taxon>Pseudomonadati</taxon>
        <taxon>Pseudomonadota</taxon>
        <taxon>Betaproteobacteria</taxon>
        <taxon>Neisseriales</taxon>
        <taxon>Neisseriaceae</taxon>
        <taxon>Neisseria</taxon>
    </lineage>
</organism>
<dbReference type="Gene3D" id="3.10.20.310">
    <property type="entry name" value="membrane protein fhac"/>
    <property type="match status" value="2"/>
</dbReference>
<evidence type="ECO:0000256" key="4">
    <source>
        <dbReference type="ARBA" id="ARBA00022452"/>
    </source>
</evidence>
<dbReference type="STRING" id="490.A6J88_02910"/>
<dbReference type="Proteomes" id="UP000005365">
    <property type="component" value="Unassembled WGS sequence"/>
</dbReference>
<evidence type="ECO:0000256" key="1">
    <source>
        <dbReference type="ARBA" id="ARBA00004442"/>
    </source>
</evidence>
<keyword evidence="7" id="KW-0472">Membrane</keyword>
<evidence type="ECO:0000256" key="6">
    <source>
        <dbReference type="ARBA" id="ARBA00022729"/>
    </source>
</evidence>
<dbReference type="AlphaFoldDB" id="C6M1H8"/>
<evidence type="ECO:0000256" key="7">
    <source>
        <dbReference type="ARBA" id="ARBA00023136"/>
    </source>
</evidence>
<accession>C6M1H8</accession>
<evidence type="ECO:0000256" key="3">
    <source>
        <dbReference type="ARBA" id="ARBA00015419"/>
    </source>
</evidence>
<comment type="subcellular location">
    <subcellularLocation>
        <location evidence="1">Cell outer membrane</location>
    </subcellularLocation>
</comment>
<gene>
    <name evidence="13" type="ORF">NEISICOT_00362</name>
</gene>
<keyword evidence="6 11" id="KW-0732">Signal</keyword>
<dbReference type="InterPro" id="IPR034746">
    <property type="entry name" value="POTRA"/>
</dbReference>
<dbReference type="InterPro" id="IPR000184">
    <property type="entry name" value="Bac_surfAg_D15"/>
</dbReference>
<evidence type="ECO:0000313" key="13">
    <source>
        <dbReference type="EMBL" id="EET45656.1"/>
    </source>
</evidence>
<evidence type="ECO:0000256" key="9">
    <source>
        <dbReference type="ARBA" id="ARBA00033063"/>
    </source>
</evidence>
<evidence type="ECO:0000313" key="14">
    <source>
        <dbReference type="Proteomes" id="UP000005365"/>
    </source>
</evidence>
<dbReference type="PANTHER" id="PTHR12815">
    <property type="entry name" value="SORTING AND ASSEMBLY MACHINERY SAMM50 PROTEIN FAMILY MEMBER"/>
    <property type="match status" value="1"/>
</dbReference>
<evidence type="ECO:0000256" key="5">
    <source>
        <dbReference type="ARBA" id="ARBA00022692"/>
    </source>
</evidence>
<keyword evidence="4" id="KW-1134">Transmembrane beta strand</keyword>
<feature type="chain" id="PRO_5002968079" description="Translocation and assembly module subunit TamA" evidence="11">
    <location>
        <begin position="38"/>
        <end position="627"/>
    </location>
</feature>
<evidence type="ECO:0000256" key="11">
    <source>
        <dbReference type="SAM" id="SignalP"/>
    </source>
</evidence>
<dbReference type="InterPro" id="IPR010827">
    <property type="entry name" value="BamA/TamA_POTRA"/>
</dbReference>
<keyword evidence="5" id="KW-0812">Transmembrane</keyword>
<dbReference type="Pfam" id="PF17243">
    <property type="entry name" value="POTRA_TamA_1"/>
    <property type="match status" value="1"/>
</dbReference>
<dbReference type="GO" id="GO:0009279">
    <property type="term" value="C:cell outer membrane"/>
    <property type="evidence" value="ECO:0007669"/>
    <property type="project" value="UniProtKB-SubCell"/>
</dbReference>
<feature type="signal peptide" evidence="11">
    <location>
        <begin position="1"/>
        <end position="37"/>
    </location>
</feature>
<dbReference type="Pfam" id="PF01103">
    <property type="entry name" value="Omp85"/>
    <property type="match status" value="1"/>
</dbReference>
<protein>
    <recommendedName>
        <fullName evidence="3">Translocation and assembly module subunit TamA</fullName>
    </recommendedName>
    <alternativeName>
        <fullName evidence="9">Autotransporter assembly factor TamA</fullName>
    </alternativeName>
</protein>
<dbReference type="Gene3D" id="2.40.160.50">
    <property type="entry name" value="membrane protein fhac: a member of the omp85/tpsb transporter family"/>
    <property type="match status" value="1"/>
</dbReference>
<name>C6M1H8_NEISI</name>
<evidence type="ECO:0000256" key="10">
    <source>
        <dbReference type="ARBA" id="ARBA00093548"/>
    </source>
</evidence>
<dbReference type="Pfam" id="PF07244">
    <property type="entry name" value="POTRA"/>
    <property type="match status" value="1"/>
</dbReference>
<keyword evidence="14" id="KW-1185">Reference proteome</keyword>
<feature type="domain" description="POTRA" evidence="12">
    <location>
        <begin position="240"/>
        <end position="314"/>
    </location>
</feature>
<keyword evidence="8" id="KW-0998">Cell outer membrane</keyword>
<sequence length="627" mass="69603">MVEFRTLLPLKHFFAMTRLTSPILIASLALAYGHAAAADLPRAEDYEPIPGFKQGGQSEQAAKAGKLTPKFPVKIETKNSEVKSMLEEYLPLITQQQDEELDKEQVGFLAEETPDNVKTMLKTKGYFNGSVNVQDNGSSYTVAVNPGPRTKIDNVSVAILGDILSDNNLAEYYQKAMANWQQPVGENFDQEGWSSSKTSVLSAVTRKKYPLAKLSNSQATVNPNNNTADLNVTVESNRPIYFGDFEITGTRRYPENVVAGLARFKPGAPYDLDLLLDFQQALEQNGHYSGASVQADFDRLQGDRVPVKVNVTEVKRHKLETGVRYDSEYGLGGRIGYDYYNLFNKGYIGSVVWDMDKYETTLAAGISQPRNSEGKYWTTNTSYNRSTTQNLEKRALTSGIWRVRDRNGIESRLGIEFITEDRKVPDTNYDLGRSHATMLTASWKRQNIETELRPENGYYLDGKIGATLGNFLSSTAMARATARAGYFYTPENKKLGTFIVRGQAGYVYAREGEDVPSSLMFRTGGASSVRGYELDSIGLAGPNNSVLPDRALLVGSLEYQFPITKSVSGAVFHDVGDAAGNFKRMSMKHGTGLGVRWFSPVAPFSFDVAYGHQDKKLRWHISLGTRF</sequence>
<reference evidence="13" key="1">
    <citation type="submission" date="2009-07" db="EMBL/GenBank/DDBJ databases">
        <authorList>
            <person name="Weinstock G."/>
            <person name="Sodergren E."/>
            <person name="Clifton S."/>
            <person name="Fulton L."/>
            <person name="Fulton B."/>
            <person name="Courtney L."/>
            <person name="Fronick C."/>
            <person name="Harrison M."/>
            <person name="Strong C."/>
            <person name="Farmer C."/>
            <person name="Delahaunty K."/>
            <person name="Markovic C."/>
            <person name="Hall O."/>
            <person name="Minx P."/>
            <person name="Tomlinson C."/>
            <person name="Mitreva M."/>
            <person name="Nelson J."/>
            <person name="Hou S."/>
            <person name="Wollam A."/>
            <person name="Pepin K.H."/>
            <person name="Johnson M."/>
            <person name="Bhonagiri V."/>
            <person name="Nash W.E."/>
            <person name="Warren W."/>
            <person name="Chinwalla A."/>
            <person name="Mardis E.R."/>
            <person name="Wilson R.K."/>
        </authorList>
    </citation>
    <scope>NUCLEOTIDE SEQUENCE [LARGE SCALE GENOMIC DNA]</scope>
    <source>
        <strain evidence="13">ATCC 29256</strain>
    </source>
</reference>
<evidence type="ECO:0000256" key="8">
    <source>
        <dbReference type="ARBA" id="ARBA00023237"/>
    </source>
</evidence>
<dbReference type="PROSITE" id="PS51779">
    <property type="entry name" value="POTRA"/>
    <property type="match status" value="1"/>
</dbReference>
<dbReference type="PANTHER" id="PTHR12815:SF47">
    <property type="entry name" value="TRANSLOCATION AND ASSEMBLY MODULE SUBUNIT TAMA"/>
    <property type="match status" value="1"/>
</dbReference>
<proteinExistence type="inferred from homology"/>
<evidence type="ECO:0000259" key="12">
    <source>
        <dbReference type="PROSITE" id="PS51779"/>
    </source>
</evidence>
<dbReference type="InterPro" id="IPR035243">
    <property type="entry name" value="TamA_POTRA_Dom_1"/>
</dbReference>